<reference evidence="1" key="1">
    <citation type="submission" date="2018-06" db="EMBL/GenBank/DDBJ databases">
        <authorList>
            <person name="Zhirakovskaya E."/>
        </authorList>
    </citation>
    <scope>NUCLEOTIDE SEQUENCE</scope>
</reference>
<dbReference type="AlphaFoldDB" id="A0A3B1DUI0"/>
<gene>
    <name evidence="1" type="ORF">MNBD_PLANCTO03-1342</name>
</gene>
<feature type="non-terminal residue" evidence="1">
    <location>
        <position position="25"/>
    </location>
</feature>
<sequence>MLLTMTLATPAVVKSLSPGGLLEAP</sequence>
<evidence type="ECO:0000313" key="1">
    <source>
        <dbReference type="EMBL" id="VAX42551.1"/>
    </source>
</evidence>
<proteinExistence type="predicted"/>
<protein>
    <submittedName>
        <fullName evidence="1">Uncharacterized protein</fullName>
    </submittedName>
</protein>
<organism evidence="1">
    <name type="scientific">hydrothermal vent metagenome</name>
    <dbReference type="NCBI Taxonomy" id="652676"/>
    <lineage>
        <taxon>unclassified sequences</taxon>
        <taxon>metagenomes</taxon>
        <taxon>ecological metagenomes</taxon>
    </lineage>
</organism>
<accession>A0A3B1DUI0</accession>
<dbReference type="EMBL" id="UOGK01000715">
    <property type="protein sequence ID" value="VAX42551.1"/>
    <property type="molecule type" value="Genomic_DNA"/>
</dbReference>
<name>A0A3B1DUI0_9ZZZZ</name>